<dbReference type="InterPro" id="IPR011545">
    <property type="entry name" value="DEAD/DEAH_box_helicase_dom"/>
</dbReference>
<dbReference type="GO" id="GO:0003724">
    <property type="term" value="F:RNA helicase activity"/>
    <property type="evidence" value="ECO:0007669"/>
    <property type="project" value="UniProtKB-EC"/>
</dbReference>
<dbReference type="EC" id="3.6.4.13" evidence="7"/>
<protein>
    <recommendedName>
        <fullName evidence="7">ATP-dependent RNA helicase</fullName>
        <ecNumber evidence="7">3.6.4.13</ecNumber>
    </recommendedName>
</protein>
<dbReference type="Pfam" id="PF00271">
    <property type="entry name" value="Helicase_C"/>
    <property type="match status" value="1"/>
</dbReference>
<feature type="compositionally biased region" description="Gly residues" evidence="8">
    <location>
        <begin position="657"/>
        <end position="671"/>
    </location>
</feature>
<comment type="function">
    <text evidence="7">RNA helicase.</text>
</comment>
<dbReference type="SMART" id="SM00487">
    <property type="entry name" value="DEXDc"/>
    <property type="match status" value="1"/>
</dbReference>
<organism evidence="11 12">
    <name type="scientific">Colletotrichum zoysiae</name>
    <dbReference type="NCBI Taxonomy" id="1216348"/>
    <lineage>
        <taxon>Eukaryota</taxon>
        <taxon>Fungi</taxon>
        <taxon>Dikarya</taxon>
        <taxon>Ascomycota</taxon>
        <taxon>Pezizomycotina</taxon>
        <taxon>Sordariomycetes</taxon>
        <taxon>Hypocreomycetidae</taxon>
        <taxon>Glomerellales</taxon>
        <taxon>Glomerellaceae</taxon>
        <taxon>Colletotrichum</taxon>
        <taxon>Colletotrichum graminicola species complex</taxon>
    </lineage>
</organism>
<dbReference type="InterPro" id="IPR027417">
    <property type="entry name" value="P-loop_NTPase"/>
</dbReference>
<feature type="region of interest" description="Disordered" evidence="8">
    <location>
        <begin position="573"/>
        <end position="689"/>
    </location>
</feature>
<dbReference type="PANTHER" id="PTHR24031">
    <property type="entry name" value="RNA HELICASE"/>
    <property type="match status" value="1"/>
</dbReference>
<evidence type="ECO:0000313" key="12">
    <source>
        <dbReference type="Proteomes" id="UP001232148"/>
    </source>
</evidence>
<evidence type="ECO:0000313" key="11">
    <source>
        <dbReference type="EMBL" id="KAK2032438.1"/>
    </source>
</evidence>
<dbReference type="CDD" id="cd18787">
    <property type="entry name" value="SF2_C_DEAD"/>
    <property type="match status" value="1"/>
</dbReference>
<dbReference type="Pfam" id="PF00270">
    <property type="entry name" value="DEAD"/>
    <property type="match status" value="1"/>
</dbReference>
<feature type="domain" description="Helicase ATP-binding" evidence="9">
    <location>
        <begin position="112"/>
        <end position="303"/>
    </location>
</feature>
<dbReference type="AlphaFoldDB" id="A0AAD9HP37"/>
<dbReference type="InterPro" id="IPR014001">
    <property type="entry name" value="Helicase_ATP-bd"/>
</dbReference>
<dbReference type="Proteomes" id="UP001232148">
    <property type="component" value="Unassembled WGS sequence"/>
</dbReference>
<proteinExistence type="inferred from homology"/>
<dbReference type="CDD" id="cd17964">
    <property type="entry name" value="DEADc_MSS116"/>
    <property type="match status" value="1"/>
</dbReference>
<reference evidence="11" key="1">
    <citation type="submission" date="2021-06" db="EMBL/GenBank/DDBJ databases">
        <title>Comparative genomics, transcriptomics and evolutionary studies reveal genomic signatures of adaptation to plant cell wall in hemibiotrophic fungi.</title>
        <authorList>
            <consortium name="DOE Joint Genome Institute"/>
            <person name="Baroncelli R."/>
            <person name="Diaz J.F."/>
            <person name="Benocci T."/>
            <person name="Peng M."/>
            <person name="Battaglia E."/>
            <person name="Haridas S."/>
            <person name="Andreopoulos W."/>
            <person name="Labutti K."/>
            <person name="Pangilinan J."/>
            <person name="Floch G.L."/>
            <person name="Makela M.R."/>
            <person name="Henrissat B."/>
            <person name="Grigoriev I.V."/>
            <person name="Crouch J.A."/>
            <person name="De Vries R.P."/>
            <person name="Sukno S.A."/>
            <person name="Thon M.R."/>
        </authorList>
    </citation>
    <scope>NUCLEOTIDE SEQUENCE</scope>
    <source>
        <strain evidence="11">MAFF235873</strain>
    </source>
</reference>
<keyword evidence="5 7" id="KW-0694">RNA-binding</keyword>
<evidence type="ECO:0000256" key="5">
    <source>
        <dbReference type="ARBA" id="ARBA00022884"/>
    </source>
</evidence>
<keyword evidence="12" id="KW-1185">Reference proteome</keyword>
<evidence type="ECO:0000256" key="2">
    <source>
        <dbReference type="ARBA" id="ARBA00022801"/>
    </source>
</evidence>
<name>A0AAD9HP37_9PEZI</name>
<feature type="compositionally biased region" description="Basic and acidic residues" evidence="8">
    <location>
        <begin position="600"/>
        <end position="632"/>
    </location>
</feature>
<dbReference type="PROSITE" id="PS51194">
    <property type="entry name" value="HELICASE_CTER"/>
    <property type="match status" value="1"/>
</dbReference>
<dbReference type="Gene3D" id="3.40.50.300">
    <property type="entry name" value="P-loop containing nucleotide triphosphate hydrolases"/>
    <property type="match status" value="2"/>
</dbReference>
<dbReference type="InterPro" id="IPR001650">
    <property type="entry name" value="Helicase_C-like"/>
</dbReference>
<feature type="compositionally biased region" description="Basic and acidic residues" evidence="8">
    <location>
        <begin position="672"/>
        <end position="689"/>
    </location>
</feature>
<evidence type="ECO:0000256" key="3">
    <source>
        <dbReference type="ARBA" id="ARBA00022806"/>
    </source>
</evidence>
<dbReference type="GO" id="GO:0005524">
    <property type="term" value="F:ATP binding"/>
    <property type="evidence" value="ECO:0007669"/>
    <property type="project" value="UniProtKB-UniRule"/>
</dbReference>
<comment type="similarity">
    <text evidence="6">Belongs to the DEAD box helicase family.</text>
</comment>
<evidence type="ECO:0000256" key="6">
    <source>
        <dbReference type="RuleBase" id="RU000492"/>
    </source>
</evidence>
<evidence type="ECO:0000256" key="7">
    <source>
        <dbReference type="RuleBase" id="RU365068"/>
    </source>
</evidence>
<dbReference type="PROSITE" id="PS00039">
    <property type="entry name" value="DEAD_ATP_HELICASE"/>
    <property type="match status" value="1"/>
</dbReference>
<evidence type="ECO:0000256" key="4">
    <source>
        <dbReference type="ARBA" id="ARBA00022840"/>
    </source>
</evidence>
<dbReference type="GO" id="GO:0016787">
    <property type="term" value="F:hydrolase activity"/>
    <property type="evidence" value="ECO:0007669"/>
    <property type="project" value="UniProtKB-KW"/>
</dbReference>
<accession>A0AAD9HP37</accession>
<evidence type="ECO:0000259" key="9">
    <source>
        <dbReference type="PROSITE" id="PS51192"/>
    </source>
</evidence>
<dbReference type="GO" id="GO:0003723">
    <property type="term" value="F:RNA binding"/>
    <property type="evidence" value="ECO:0007669"/>
    <property type="project" value="UniProtKB-UniRule"/>
</dbReference>
<evidence type="ECO:0000256" key="8">
    <source>
        <dbReference type="SAM" id="MobiDB-lite"/>
    </source>
</evidence>
<feature type="domain" description="Helicase C-terminal" evidence="10">
    <location>
        <begin position="332"/>
        <end position="507"/>
    </location>
</feature>
<keyword evidence="2 6" id="KW-0378">Hydrolase</keyword>
<dbReference type="InterPro" id="IPR000629">
    <property type="entry name" value="RNA-helicase_DEAD-box_CS"/>
</dbReference>
<keyword evidence="3 6" id="KW-0347">Helicase</keyword>
<dbReference type="PROSITE" id="PS51192">
    <property type="entry name" value="HELICASE_ATP_BIND_1"/>
    <property type="match status" value="1"/>
</dbReference>
<keyword evidence="1 6" id="KW-0547">Nucleotide-binding</keyword>
<evidence type="ECO:0000259" key="10">
    <source>
        <dbReference type="PROSITE" id="PS51194"/>
    </source>
</evidence>
<gene>
    <name evidence="11" type="ORF">LX32DRAFT_555529</name>
</gene>
<evidence type="ECO:0000256" key="1">
    <source>
        <dbReference type="ARBA" id="ARBA00022741"/>
    </source>
</evidence>
<dbReference type="SUPFAM" id="SSF52540">
    <property type="entry name" value="P-loop containing nucleoside triphosphate hydrolases"/>
    <property type="match status" value="2"/>
</dbReference>
<comment type="catalytic activity">
    <reaction evidence="7">
        <text>ATP + H2O = ADP + phosphate + H(+)</text>
        <dbReference type="Rhea" id="RHEA:13065"/>
        <dbReference type="ChEBI" id="CHEBI:15377"/>
        <dbReference type="ChEBI" id="CHEBI:15378"/>
        <dbReference type="ChEBI" id="CHEBI:30616"/>
        <dbReference type="ChEBI" id="CHEBI:43474"/>
        <dbReference type="ChEBI" id="CHEBI:456216"/>
        <dbReference type="EC" id="3.6.4.13"/>
    </reaction>
</comment>
<dbReference type="SMART" id="SM00490">
    <property type="entry name" value="HELICc"/>
    <property type="match status" value="1"/>
</dbReference>
<comment type="domain">
    <text evidence="7">The Q motif is unique to and characteristic of the DEAD box family of RNA helicases and controls ATP binding and hydrolysis.</text>
</comment>
<keyword evidence="4 6" id="KW-0067">ATP-binding</keyword>
<comment type="caution">
    <text evidence="11">The sequence shown here is derived from an EMBL/GenBank/DDBJ whole genome shotgun (WGS) entry which is preliminary data.</text>
</comment>
<sequence length="689" mass="76075">MFRQSLRRCARISGASFTTPSLRATRPVALKSIAQSSQSTLRTPVAINAFRRYSSEAGAAVAAEPAAGAQEPSGLTTKFEDLPKLGVHKSLVDTITKGMKYETMSDVQSKTIEPALKGMDLVAQAKTGTGKTLAFLIPVLQRMIAADPSLASRSARRSANASDVRGIIISPTRELAEQIAVEAEKLCTNTGLVVQRAVGGTRKREMLMKTRREGCHLLVGTPGRLNDLLSDPESGIRAPNLAAIVLDEADRMLDVGFEQELKDIVRQLPDPHTSQRQTLLFSATIPKNVISLAREWVRADNFDFVQTVSENEVLTHEKVPQHVVKCRGWGNIFPTFYELVQKEVEKRRNNPELMPFKALVFLPTSGMVDVAADIDQRMRFNRDRIMGWRIHARLTQAQRTTASERFREAKSGILFSTDVTARGLDFPNVTHVIQIGCPSNREQYIHRLGRTGRANKEGEGWLIISESETRPARTELEGLPIKPNTDLEAARFDFTSQEQPSELTAKVTEVTSQLREEVLRVGYLSLFGQKSGDMQGKADELKEWFVHGMKMDNTPAFSASVVAKSGLRSIRGLNISSGGSSFGGDRYGDRGARGSFSDRGGSRLREPRNPFEKTEPRDPFEKMEREGSDRHSRGGFSSGRSDRGGFSRGGSSDRGGFSRGGYSDRGGFGRGGRSDRGRGDFDRRERSSF</sequence>
<dbReference type="EMBL" id="MU842831">
    <property type="protein sequence ID" value="KAK2032438.1"/>
    <property type="molecule type" value="Genomic_DNA"/>
</dbReference>